<feature type="transmembrane region" description="Helical" evidence="5">
    <location>
        <begin position="134"/>
        <end position="153"/>
    </location>
</feature>
<evidence type="ECO:0000259" key="6">
    <source>
        <dbReference type="Pfam" id="PF00324"/>
    </source>
</evidence>
<proteinExistence type="predicted"/>
<feature type="transmembrane region" description="Helical" evidence="5">
    <location>
        <begin position="271"/>
        <end position="295"/>
    </location>
</feature>
<evidence type="ECO:0000313" key="7">
    <source>
        <dbReference type="EMBL" id="WIN00081.1"/>
    </source>
</evidence>
<gene>
    <name evidence="7" type="ORF">ACTOB_003762</name>
</gene>
<feature type="transmembrane region" description="Helical" evidence="5">
    <location>
        <begin position="316"/>
        <end position="337"/>
    </location>
</feature>
<feature type="transmembrane region" description="Helical" evidence="5">
    <location>
        <begin position="110"/>
        <end position="127"/>
    </location>
</feature>
<evidence type="ECO:0000256" key="4">
    <source>
        <dbReference type="ARBA" id="ARBA00023136"/>
    </source>
</evidence>
<protein>
    <submittedName>
        <fullName evidence="7">APC family permease</fullName>
    </submittedName>
</protein>
<keyword evidence="3 5" id="KW-1133">Transmembrane helix</keyword>
<dbReference type="PIRSF" id="PIRSF006060">
    <property type="entry name" value="AA_transporter"/>
    <property type="match status" value="1"/>
</dbReference>
<feature type="domain" description="Amino acid permease/ SLC12A" evidence="6">
    <location>
        <begin position="21"/>
        <end position="435"/>
    </location>
</feature>
<evidence type="ECO:0000256" key="3">
    <source>
        <dbReference type="ARBA" id="ARBA00022989"/>
    </source>
</evidence>
<feature type="transmembrane region" description="Helical" evidence="5">
    <location>
        <begin position="383"/>
        <end position="401"/>
    </location>
</feature>
<feature type="transmembrane region" description="Helical" evidence="5">
    <location>
        <begin position="213"/>
        <end position="235"/>
    </location>
</feature>
<keyword evidence="2 5" id="KW-0812">Transmembrane</keyword>
<dbReference type="Gene3D" id="1.20.1740.10">
    <property type="entry name" value="Amino acid/polyamine transporter I"/>
    <property type="match status" value="1"/>
</dbReference>
<evidence type="ECO:0000313" key="8">
    <source>
        <dbReference type="Proteomes" id="UP001240150"/>
    </source>
</evidence>
<feature type="transmembrane region" description="Helical" evidence="5">
    <location>
        <begin position="59"/>
        <end position="84"/>
    </location>
</feature>
<evidence type="ECO:0000256" key="2">
    <source>
        <dbReference type="ARBA" id="ARBA00022692"/>
    </source>
</evidence>
<organism evidence="7 8">
    <name type="scientific">Actinoplanes oblitus</name>
    <dbReference type="NCBI Taxonomy" id="3040509"/>
    <lineage>
        <taxon>Bacteria</taxon>
        <taxon>Bacillati</taxon>
        <taxon>Actinomycetota</taxon>
        <taxon>Actinomycetes</taxon>
        <taxon>Micromonosporales</taxon>
        <taxon>Micromonosporaceae</taxon>
        <taxon>Actinoplanes</taxon>
    </lineage>
</organism>
<dbReference type="Pfam" id="PF00324">
    <property type="entry name" value="AA_permease"/>
    <property type="match status" value="1"/>
</dbReference>
<dbReference type="EMBL" id="CP126980">
    <property type="protein sequence ID" value="WIN00081.1"/>
    <property type="molecule type" value="Genomic_DNA"/>
</dbReference>
<accession>A0ABY8WVL2</accession>
<name>A0ABY8WVL2_9ACTN</name>
<feature type="transmembrane region" description="Helical" evidence="5">
    <location>
        <begin position="29"/>
        <end position="47"/>
    </location>
</feature>
<feature type="transmembrane region" description="Helical" evidence="5">
    <location>
        <begin position="421"/>
        <end position="440"/>
    </location>
</feature>
<evidence type="ECO:0000256" key="5">
    <source>
        <dbReference type="SAM" id="Phobius"/>
    </source>
</evidence>
<reference evidence="7 8" key="1">
    <citation type="submission" date="2023-06" db="EMBL/GenBank/DDBJ databases">
        <authorList>
            <person name="Yushchuk O."/>
            <person name="Binda E."/>
            <person name="Ruckert-Reed C."/>
            <person name="Fedorenko V."/>
            <person name="Kalinowski J."/>
            <person name="Marinelli F."/>
        </authorList>
    </citation>
    <scope>NUCLEOTIDE SEQUENCE [LARGE SCALE GENOMIC DNA]</scope>
    <source>
        <strain evidence="7 8">NRRL 3884</strain>
    </source>
</reference>
<keyword evidence="8" id="KW-1185">Reference proteome</keyword>
<dbReference type="PANTHER" id="PTHR42770">
    <property type="entry name" value="AMINO ACID TRANSPORTER-RELATED"/>
    <property type="match status" value="1"/>
</dbReference>
<dbReference type="InterPro" id="IPR050367">
    <property type="entry name" value="APC_superfamily"/>
</dbReference>
<comment type="subcellular location">
    <subcellularLocation>
        <location evidence="1">Membrane</location>
        <topology evidence="1">Multi-pass membrane protein</topology>
    </subcellularLocation>
</comment>
<feature type="transmembrane region" description="Helical" evidence="5">
    <location>
        <begin position="343"/>
        <end position="371"/>
    </location>
</feature>
<dbReference type="Proteomes" id="UP001240150">
    <property type="component" value="Chromosome"/>
</dbReference>
<dbReference type="InterPro" id="IPR004841">
    <property type="entry name" value="AA-permease/SLC12A_dom"/>
</dbReference>
<evidence type="ECO:0000256" key="1">
    <source>
        <dbReference type="ARBA" id="ARBA00004141"/>
    </source>
</evidence>
<keyword evidence="4 5" id="KW-0472">Membrane</keyword>
<sequence length="477" mass="50110">MAAAAPLTVLGGGAPTGWAVTGLLGIPLGYLLIALVLCVFSIGYMAMSRRIVNSGAFYTYIAHGLGPVLGVGAAAVAVLAYTAMGNGLYGGLGPAAADFVAAQSGWSTPWWLWALIAWAIIAGLGVAPVDKIGWVLKVLLAGEMLVALVFALVQITHPAGGHVQLTAIAPNQLFTARIGVVLTIAITGFVGFEGGPVLSEETKDPRRTVPMATYLALILIGALYGFGALAMTVAAGPGTIVEAATSQGTDLIFNLSAPYVPSWLIAVGRGLYVTSLFAATLSFHQFVVRYLYALARERVFFQKLAATSVRTQSPKTASLVHSAISLTVICTYAYAGWDPVVNLFFWITVTGGLGVLILMLVTSIAVFVYFLRSANRDGVGVTRGLLAPIVASAVLAWILLVTLQQFHVLLGVDASSPWRWVFPYAYAVAALLGMWWALYLRIARPDVYAGIGAGARSGLMSRPHHTGPATAASRWSA</sequence>
<feature type="transmembrane region" description="Helical" evidence="5">
    <location>
        <begin position="173"/>
        <end position="192"/>
    </location>
</feature>
<dbReference type="PANTHER" id="PTHR42770:SF16">
    <property type="entry name" value="AMINO ACID PERMEASE"/>
    <property type="match status" value="1"/>
</dbReference>